<evidence type="ECO:0000259" key="4">
    <source>
        <dbReference type="Pfam" id="PF01814"/>
    </source>
</evidence>
<protein>
    <submittedName>
        <fullName evidence="5">Hemerythrin-like metal-binding domain protein</fullName>
    </submittedName>
</protein>
<keyword evidence="3" id="KW-0408">Iron</keyword>
<dbReference type="GO" id="GO:0046872">
    <property type="term" value="F:metal ion binding"/>
    <property type="evidence" value="ECO:0007669"/>
    <property type="project" value="UniProtKB-KW"/>
</dbReference>
<reference evidence="5 6" key="1">
    <citation type="submission" date="2016-10" db="EMBL/GenBank/DDBJ databases">
        <authorList>
            <person name="de Groot N.N."/>
        </authorList>
    </citation>
    <scope>NUCLEOTIDE SEQUENCE [LARGE SCALE GENOMIC DNA]</scope>
    <source>
        <strain evidence="5 6">CGMCC 1.9109</strain>
    </source>
</reference>
<feature type="domain" description="Hemerythrin-like" evidence="4">
    <location>
        <begin position="13"/>
        <end position="99"/>
    </location>
</feature>
<gene>
    <name evidence="5" type="ORF">SAMN04488071_2846</name>
</gene>
<dbReference type="InterPro" id="IPR035938">
    <property type="entry name" value="Hemerythrin-like_sf"/>
</dbReference>
<dbReference type="OrthoDB" id="7305302at2"/>
<accession>A0A1G7CNB1</accession>
<evidence type="ECO:0000256" key="1">
    <source>
        <dbReference type="ARBA" id="ARBA00010587"/>
    </source>
</evidence>
<keyword evidence="2" id="KW-0479">Metal-binding</keyword>
<proteinExistence type="inferred from homology"/>
<evidence type="ECO:0000313" key="5">
    <source>
        <dbReference type="EMBL" id="SDE39935.1"/>
    </source>
</evidence>
<dbReference type="InterPro" id="IPR012312">
    <property type="entry name" value="Hemerythrin-like"/>
</dbReference>
<sequence>MSYEGSFPHAWETGIAEIDDDHRHLFKTLNEFIATDGKSLVDDSHILDWFLAELMNHFEKEERIMEMHGYRAAGEHRDHHRYVFKQLVALKDKNLSPTELAHECQKALIRDLLVKDLPFKEFMQKRKAAG</sequence>
<dbReference type="PROSITE" id="PS00550">
    <property type="entry name" value="HEMERYTHRINS"/>
    <property type="match status" value="1"/>
</dbReference>
<dbReference type="Gene3D" id="1.20.120.50">
    <property type="entry name" value="Hemerythrin-like"/>
    <property type="match status" value="1"/>
</dbReference>
<dbReference type="AlphaFoldDB" id="A0A1G7CNB1"/>
<dbReference type="SUPFAM" id="SSF47188">
    <property type="entry name" value="Hemerythrin-like"/>
    <property type="match status" value="1"/>
</dbReference>
<evidence type="ECO:0000256" key="2">
    <source>
        <dbReference type="ARBA" id="ARBA00022723"/>
    </source>
</evidence>
<dbReference type="NCBIfam" id="TIGR02481">
    <property type="entry name" value="hemeryth_dom"/>
    <property type="match status" value="1"/>
</dbReference>
<evidence type="ECO:0000256" key="3">
    <source>
        <dbReference type="ARBA" id="ARBA00023004"/>
    </source>
</evidence>
<dbReference type="CDD" id="cd12107">
    <property type="entry name" value="Hemerythrin"/>
    <property type="match status" value="1"/>
</dbReference>
<dbReference type="InterPro" id="IPR016131">
    <property type="entry name" value="Haemerythrin_Fe_BS"/>
</dbReference>
<dbReference type="Proteomes" id="UP000183685">
    <property type="component" value="Unassembled WGS sequence"/>
</dbReference>
<organism evidence="5 6">
    <name type="scientific">Kordiimonas lacus</name>
    <dbReference type="NCBI Taxonomy" id="637679"/>
    <lineage>
        <taxon>Bacteria</taxon>
        <taxon>Pseudomonadati</taxon>
        <taxon>Pseudomonadota</taxon>
        <taxon>Alphaproteobacteria</taxon>
        <taxon>Kordiimonadales</taxon>
        <taxon>Kordiimonadaceae</taxon>
        <taxon>Kordiimonas</taxon>
    </lineage>
</organism>
<dbReference type="InterPro" id="IPR012827">
    <property type="entry name" value="Hemerythrin_metal-bd"/>
</dbReference>
<dbReference type="Pfam" id="PF01814">
    <property type="entry name" value="Hemerythrin"/>
    <property type="match status" value="1"/>
</dbReference>
<keyword evidence="6" id="KW-1185">Reference proteome</keyword>
<dbReference type="RefSeq" id="WP_068306695.1">
    <property type="nucleotide sequence ID" value="NZ_FNAK01000006.1"/>
</dbReference>
<comment type="similarity">
    <text evidence="1">Belongs to the hemerythrin family.</text>
</comment>
<name>A0A1G7CNB1_9PROT</name>
<dbReference type="STRING" id="637679.GCA_001550055_03075"/>
<evidence type="ECO:0000313" key="6">
    <source>
        <dbReference type="Proteomes" id="UP000183685"/>
    </source>
</evidence>
<dbReference type="EMBL" id="FNAK01000006">
    <property type="protein sequence ID" value="SDE39935.1"/>
    <property type="molecule type" value="Genomic_DNA"/>
</dbReference>